<dbReference type="EC" id="6.1.1.7" evidence="11"/>
<dbReference type="SUPFAM" id="SSF55186">
    <property type="entry name" value="ThrRS/AlaRS common domain"/>
    <property type="match status" value="1"/>
</dbReference>
<dbReference type="GO" id="GO:0006419">
    <property type="term" value="P:alanyl-tRNA aminoacylation"/>
    <property type="evidence" value="ECO:0007669"/>
    <property type="project" value="UniProtKB-UniRule"/>
</dbReference>
<evidence type="ECO:0000256" key="7">
    <source>
        <dbReference type="ARBA" id="ARBA00022840"/>
    </source>
</evidence>
<dbReference type="InterPro" id="IPR018163">
    <property type="entry name" value="Thr/Ala-tRNA-synth_IIc_edit"/>
</dbReference>
<proteinExistence type="inferred from homology"/>
<dbReference type="FunFam" id="3.30.980.10:FF:000004">
    <property type="entry name" value="Alanine--tRNA ligase, cytoplasmic"/>
    <property type="match status" value="1"/>
</dbReference>
<comment type="similarity">
    <text evidence="1 11">Belongs to the class-II aminoacyl-tRNA synthetase family.</text>
</comment>
<keyword evidence="8 11" id="KW-0694">RNA-binding</keyword>
<sequence length="876" mass="97234">MTTTVNQIRSTFLNYFGKNGHKIIQSSPLVPDNDPTLMFTNSGMVQFKNILAGNETRDYTRATTAQKSVRAGGKHNDLDSVGYDVRHHTFFEMLGNFSFGDYFKEGAISYAWELLTKEFDIPKEKLAVTIYHNDDEAYSLWKKISGLSDDRIIRIATKDNFWQMGDTGPCGPCSEIFYDHGPEVWGGLPGTPEEDGDRFIEIWNLVFDQFEDLPDGSRINLKKPSIDTGMGLERIAAILQGVHSNFDIDLFQNLIKTIADIANSDPKGKLQASHNVIADHMRSAAFLIADGVLPSNEGRGYVLRRIMRRAMRHVHMLGVKEPMMYKLLPSLQKEMGEAYPELYRAEALITETLKTEESKFIRTLEKGLKLLDDETADLKAGDTLKGETAFRLYDTYGFPLDLTQDALKSKNIDVDVKGFDAAMEKQRAEARKNWAGSGDEGVEKIWFEVFDKLGKSEFLGYTTTKADGEIKTLVQDSKIVDSVKSGDFYLVANQTPFYGEAGGQVGDIGLIKGKSFTAQVVDTKKKIDGMIVHVCKMIEGEVKNGEFASFEVDEVNRNKIRANHSVTHLLHRALREILGEHVTQKGSMVAADRARFDISHPKQVTAEELRRAEDMVNEAVRRNYKCVTRIMTPDEAVKTGAMALFGEKYGETVRVVSMENEDGAYSVELCGGTHVNSTGDIGYFNIISEAAVAAGIRRIEFMTGNAAEKFAQDVEDKLHRVSHMLKTNVNDLEARITLLLEEKKKLEADIFNLKKSFVSNKTADNKEKIDEVNGIKFVAKKLENIPAKELKAFVDEIKQQIGSGVIALLACNDGKVSAVIGVTDDLTGKYSANNLVKVIAPFIGANGGGGRPDMAQTGGADITRLDEAIAELRKAI</sequence>
<dbReference type="FunFam" id="3.30.54.20:FF:000001">
    <property type="entry name" value="Alanine--tRNA ligase"/>
    <property type="match status" value="1"/>
</dbReference>
<feature type="binding site" evidence="11">
    <location>
        <position position="670"/>
    </location>
    <ligand>
        <name>Zn(2+)</name>
        <dbReference type="ChEBI" id="CHEBI:29105"/>
    </ligand>
</feature>
<feature type="coiled-coil region" evidence="12">
    <location>
        <begin position="729"/>
        <end position="756"/>
    </location>
</feature>
<feature type="binding site" evidence="11">
    <location>
        <position position="564"/>
    </location>
    <ligand>
        <name>Zn(2+)</name>
        <dbReference type="ChEBI" id="CHEBI:29105"/>
    </ligand>
</feature>
<evidence type="ECO:0000256" key="10">
    <source>
        <dbReference type="ARBA" id="ARBA00023146"/>
    </source>
</evidence>
<dbReference type="GO" id="GO:0004813">
    <property type="term" value="F:alanine-tRNA ligase activity"/>
    <property type="evidence" value="ECO:0007669"/>
    <property type="project" value="UniProtKB-UniRule"/>
</dbReference>
<evidence type="ECO:0000259" key="13">
    <source>
        <dbReference type="PROSITE" id="PS50860"/>
    </source>
</evidence>
<dbReference type="SMART" id="SM00863">
    <property type="entry name" value="tRNA_SAD"/>
    <property type="match status" value="1"/>
</dbReference>
<dbReference type="Gene3D" id="3.30.980.10">
    <property type="entry name" value="Threonyl-trna Synthetase, Chain A, domain 2"/>
    <property type="match status" value="1"/>
</dbReference>
<dbReference type="GO" id="GO:0002161">
    <property type="term" value="F:aminoacyl-tRNA deacylase activity"/>
    <property type="evidence" value="ECO:0007669"/>
    <property type="project" value="TreeGrafter"/>
</dbReference>
<evidence type="ECO:0000256" key="8">
    <source>
        <dbReference type="ARBA" id="ARBA00022884"/>
    </source>
</evidence>
<feature type="binding site" evidence="11">
    <location>
        <position position="674"/>
    </location>
    <ligand>
        <name>Zn(2+)</name>
        <dbReference type="ChEBI" id="CHEBI:29105"/>
    </ligand>
</feature>
<dbReference type="GO" id="GO:0045892">
    <property type="term" value="P:negative regulation of DNA-templated transcription"/>
    <property type="evidence" value="ECO:0007669"/>
    <property type="project" value="TreeGrafter"/>
</dbReference>
<evidence type="ECO:0000256" key="2">
    <source>
        <dbReference type="ARBA" id="ARBA00022555"/>
    </source>
</evidence>
<dbReference type="Gene3D" id="3.10.310.40">
    <property type="match status" value="1"/>
</dbReference>
<dbReference type="InterPro" id="IPR012947">
    <property type="entry name" value="tRNA_SAD"/>
</dbReference>
<dbReference type="CDD" id="cd00673">
    <property type="entry name" value="AlaRS_core"/>
    <property type="match status" value="1"/>
</dbReference>
<dbReference type="FunFam" id="3.10.310.40:FF:000001">
    <property type="entry name" value="Alanine--tRNA ligase"/>
    <property type="match status" value="1"/>
</dbReference>
<dbReference type="InterPro" id="IPR009000">
    <property type="entry name" value="Transl_B-barrel_sf"/>
</dbReference>
<evidence type="ECO:0000313" key="14">
    <source>
        <dbReference type="EMBL" id="QIM10788.1"/>
    </source>
</evidence>
<evidence type="ECO:0000256" key="5">
    <source>
        <dbReference type="ARBA" id="ARBA00022741"/>
    </source>
</evidence>
<name>A0A6G8F3N6_9PROT</name>
<dbReference type="SUPFAM" id="SSF101353">
    <property type="entry name" value="Putative anticodon-binding domain of alanyl-tRNA synthetase (AlaRS)"/>
    <property type="match status" value="1"/>
</dbReference>
<keyword evidence="9 11" id="KW-0648">Protein biosynthesis</keyword>
<dbReference type="Pfam" id="PF07973">
    <property type="entry name" value="tRNA_SAD"/>
    <property type="match status" value="1"/>
</dbReference>
<dbReference type="Pfam" id="PF01411">
    <property type="entry name" value="tRNA-synt_2c"/>
    <property type="match status" value="1"/>
</dbReference>
<dbReference type="EMBL" id="MN990732">
    <property type="protein sequence ID" value="QIM10788.1"/>
    <property type="molecule type" value="Genomic_DNA"/>
</dbReference>
<keyword evidence="4 11" id="KW-0479">Metal-binding</keyword>
<feature type="domain" description="Alanyl-transfer RNA synthetases family profile" evidence="13">
    <location>
        <begin position="3"/>
        <end position="713"/>
    </location>
</feature>
<dbReference type="Pfam" id="PF02272">
    <property type="entry name" value="DHHA1"/>
    <property type="match status" value="1"/>
</dbReference>
<evidence type="ECO:0000256" key="1">
    <source>
        <dbReference type="ARBA" id="ARBA00008226"/>
    </source>
</evidence>
<keyword evidence="7 11" id="KW-0067">ATP-binding</keyword>
<dbReference type="InterPro" id="IPR045864">
    <property type="entry name" value="aa-tRNA-synth_II/BPL/LPL"/>
</dbReference>
<keyword evidence="12" id="KW-0175">Coiled coil</keyword>
<comment type="cofactor">
    <cofactor evidence="11">
        <name>Zn(2+)</name>
        <dbReference type="ChEBI" id="CHEBI:29105"/>
    </cofactor>
    <text evidence="11">Binds 1 zinc ion per subunit.</text>
</comment>
<dbReference type="PANTHER" id="PTHR11777">
    <property type="entry name" value="ALANYL-TRNA SYNTHETASE"/>
    <property type="match status" value="1"/>
</dbReference>
<comment type="function">
    <text evidence="11">Catalyzes the attachment of alanine to tRNA(Ala) in a two-step reaction: alanine is first activated by ATP to form Ala-AMP and then transferred to the acceptor end of tRNA(Ala). Also edits incorrectly charged Ser-tRNA(Ala) and Gly-tRNA(Ala) via its editing domain.</text>
</comment>
<dbReference type="GO" id="GO:0005829">
    <property type="term" value="C:cytosol"/>
    <property type="evidence" value="ECO:0007669"/>
    <property type="project" value="TreeGrafter"/>
</dbReference>
<feature type="binding site" evidence="11">
    <location>
        <position position="568"/>
    </location>
    <ligand>
        <name>Zn(2+)</name>
        <dbReference type="ChEBI" id="CHEBI:29105"/>
    </ligand>
</feature>
<keyword evidence="6 11" id="KW-0862">Zinc</keyword>
<dbReference type="GO" id="GO:0005524">
    <property type="term" value="F:ATP binding"/>
    <property type="evidence" value="ECO:0007669"/>
    <property type="project" value="UniProtKB-UniRule"/>
</dbReference>
<dbReference type="InterPro" id="IPR002318">
    <property type="entry name" value="Ala-tRNA-lgiase_IIc"/>
</dbReference>
<keyword evidence="5 11" id="KW-0547">Nucleotide-binding</keyword>
<protein>
    <recommendedName>
        <fullName evidence="11">Alanine--tRNA ligase</fullName>
        <ecNumber evidence="11">6.1.1.7</ecNumber>
    </recommendedName>
    <alternativeName>
        <fullName evidence="11">Alanyl-tRNA synthetase</fullName>
        <shortName evidence="11">AlaRS</shortName>
    </alternativeName>
</protein>
<dbReference type="GO" id="GO:0008270">
    <property type="term" value="F:zinc ion binding"/>
    <property type="evidence" value="ECO:0007669"/>
    <property type="project" value="UniProtKB-UniRule"/>
</dbReference>
<dbReference type="GO" id="GO:0000049">
    <property type="term" value="F:tRNA binding"/>
    <property type="evidence" value="ECO:0007669"/>
    <property type="project" value="UniProtKB-KW"/>
</dbReference>
<dbReference type="InterPro" id="IPR018164">
    <property type="entry name" value="Ala-tRNA-synth_IIc_N"/>
</dbReference>
<keyword evidence="10 11" id="KW-0030">Aminoacyl-tRNA synthetase</keyword>
<dbReference type="AlphaFoldDB" id="A0A6G8F3N6"/>
<evidence type="ECO:0000256" key="12">
    <source>
        <dbReference type="SAM" id="Coils"/>
    </source>
</evidence>
<dbReference type="PRINTS" id="PR00980">
    <property type="entry name" value="TRNASYNTHALA"/>
</dbReference>
<evidence type="ECO:0000256" key="6">
    <source>
        <dbReference type="ARBA" id="ARBA00022833"/>
    </source>
</evidence>
<dbReference type="SUPFAM" id="SSF55681">
    <property type="entry name" value="Class II aaRS and biotin synthetases"/>
    <property type="match status" value="1"/>
</dbReference>
<dbReference type="HAMAP" id="MF_00036_B">
    <property type="entry name" value="Ala_tRNA_synth_B"/>
    <property type="match status" value="1"/>
</dbReference>
<evidence type="ECO:0000256" key="9">
    <source>
        <dbReference type="ARBA" id="ARBA00022917"/>
    </source>
</evidence>
<dbReference type="Gene3D" id="3.30.54.20">
    <property type="match status" value="1"/>
</dbReference>
<keyword evidence="11" id="KW-0963">Cytoplasm</keyword>
<evidence type="ECO:0000256" key="11">
    <source>
        <dbReference type="HAMAP-Rule" id="MF_00036"/>
    </source>
</evidence>
<dbReference type="PANTHER" id="PTHR11777:SF9">
    <property type="entry name" value="ALANINE--TRNA LIGASE, CYTOPLASMIC"/>
    <property type="match status" value="1"/>
</dbReference>
<gene>
    <name evidence="11 14" type="primary">alaS</name>
    <name evidence="14" type="ORF">PlAlph_6800</name>
</gene>
<dbReference type="NCBIfam" id="TIGR00344">
    <property type="entry name" value="alaS"/>
    <property type="match status" value="1"/>
</dbReference>
<dbReference type="PROSITE" id="PS50860">
    <property type="entry name" value="AA_TRNA_LIGASE_II_ALA"/>
    <property type="match status" value="1"/>
</dbReference>
<comment type="catalytic activity">
    <reaction evidence="11">
        <text>tRNA(Ala) + L-alanine + ATP = L-alanyl-tRNA(Ala) + AMP + diphosphate</text>
        <dbReference type="Rhea" id="RHEA:12540"/>
        <dbReference type="Rhea" id="RHEA-COMP:9657"/>
        <dbReference type="Rhea" id="RHEA-COMP:9923"/>
        <dbReference type="ChEBI" id="CHEBI:30616"/>
        <dbReference type="ChEBI" id="CHEBI:33019"/>
        <dbReference type="ChEBI" id="CHEBI:57972"/>
        <dbReference type="ChEBI" id="CHEBI:78442"/>
        <dbReference type="ChEBI" id="CHEBI:78497"/>
        <dbReference type="ChEBI" id="CHEBI:456215"/>
        <dbReference type="EC" id="6.1.1.7"/>
    </reaction>
</comment>
<comment type="domain">
    <text evidence="11">Consists of three domains; the N-terminal catalytic domain, the editing domain and the C-terminal C-Ala domain. The editing domain removes incorrectly charged amino acids, while the C-Ala domain, along with tRNA(Ala), serves as a bridge to cooperatively bring together the editing and aminoacylation centers thus stimulating deacylation of misacylated tRNAs.</text>
</comment>
<dbReference type="InterPro" id="IPR003156">
    <property type="entry name" value="DHHA1_dom"/>
</dbReference>
<dbReference type="InterPro" id="IPR050058">
    <property type="entry name" value="Ala-tRNA_ligase"/>
</dbReference>
<dbReference type="InterPro" id="IPR023033">
    <property type="entry name" value="Ala_tRNA_ligase_euk/bac"/>
</dbReference>
<keyword evidence="3 11" id="KW-0436">Ligase</keyword>
<accession>A0A6G8F3N6</accession>
<keyword evidence="2 11" id="KW-0820">tRNA-binding</keyword>
<evidence type="ECO:0000256" key="4">
    <source>
        <dbReference type="ARBA" id="ARBA00022723"/>
    </source>
</evidence>
<dbReference type="SUPFAM" id="SSF50447">
    <property type="entry name" value="Translation proteins"/>
    <property type="match status" value="1"/>
</dbReference>
<dbReference type="Gene3D" id="6.10.250.550">
    <property type="match status" value="1"/>
</dbReference>
<dbReference type="Gene3D" id="3.30.930.10">
    <property type="entry name" value="Bira Bifunctional Protein, Domain 2"/>
    <property type="match status" value="1"/>
</dbReference>
<dbReference type="FunFam" id="3.30.930.10:FF:000004">
    <property type="entry name" value="Alanine--tRNA ligase"/>
    <property type="match status" value="1"/>
</dbReference>
<reference evidence="14" key="1">
    <citation type="journal article" date="2020" name="J. ISSAAS">
        <title>Lactobacilli and other gastrointestinal microbiota of Peromyscus leucopus, reservoir host for agents of Lyme disease and other zoonoses in North America.</title>
        <authorList>
            <person name="Milovic A."/>
            <person name="Bassam K."/>
            <person name="Shao H."/>
            <person name="Chatzistamou I."/>
            <person name="Tufts D.M."/>
            <person name="Diuk-Wasser M."/>
            <person name="Barbour A.G."/>
        </authorList>
    </citation>
    <scope>NUCLEOTIDE SEQUENCE</scope>
    <source>
        <strain evidence="14">LL90</strain>
    </source>
</reference>
<organism evidence="14">
    <name type="scientific">uncultured Alphaproteobacteria bacterium</name>
    <dbReference type="NCBI Taxonomy" id="91750"/>
    <lineage>
        <taxon>Bacteria</taxon>
        <taxon>Pseudomonadati</taxon>
        <taxon>Pseudomonadota</taxon>
        <taxon>Alphaproteobacteria</taxon>
        <taxon>environmental samples</taxon>
    </lineage>
</organism>
<dbReference type="InterPro" id="IPR018165">
    <property type="entry name" value="Ala-tRNA-synth_IIc_core"/>
</dbReference>
<evidence type="ECO:0000256" key="3">
    <source>
        <dbReference type="ARBA" id="ARBA00022598"/>
    </source>
</evidence>
<dbReference type="InterPro" id="IPR018162">
    <property type="entry name" value="Ala-tRNA-ligase_IIc_anticod-bd"/>
</dbReference>
<dbReference type="Gene3D" id="2.40.30.130">
    <property type="match status" value="1"/>
</dbReference>
<comment type="subcellular location">
    <subcellularLocation>
        <location evidence="11">Cytoplasm</location>
    </subcellularLocation>
</comment>